<comment type="similarity">
    <text evidence="3">Belongs to the RIX1/PELP1 family.</text>
</comment>
<feature type="compositionally biased region" description="Basic and acidic residues" evidence="9">
    <location>
        <begin position="432"/>
        <end position="447"/>
    </location>
</feature>
<dbReference type="PANTHER" id="PTHR34105">
    <property type="entry name" value="PROLINE-, GLUTAMIC ACID- AND LEUCINE-RICH PROTEIN 1"/>
    <property type="match status" value="1"/>
</dbReference>
<feature type="region of interest" description="Disordered" evidence="9">
    <location>
        <begin position="584"/>
        <end position="646"/>
    </location>
</feature>
<evidence type="ECO:0000259" key="10">
    <source>
        <dbReference type="Pfam" id="PF08167"/>
    </source>
</evidence>
<dbReference type="Pfam" id="PF08167">
    <property type="entry name" value="RIX1"/>
    <property type="match status" value="1"/>
</dbReference>
<dbReference type="SUPFAM" id="SSF48371">
    <property type="entry name" value="ARM repeat"/>
    <property type="match status" value="1"/>
</dbReference>
<reference evidence="11 12" key="1">
    <citation type="journal article" date="2011" name="Proc. Natl. Acad. Sci. U.S.A.">
        <title>Comparative genomics of xylose-fermenting fungi for enhanced biofuel production.</title>
        <authorList>
            <person name="Wohlbach D.J."/>
            <person name="Kuo A."/>
            <person name="Sato T.K."/>
            <person name="Potts K.M."/>
            <person name="Salamov A.A."/>
            <person name="LaButti K.M."/>
            <person name="Sun H."/>
            <person name="Clum A."/>
            <person name="Pangilinan J.L."/>
            <person name="Lindquist E.A."/>
            <person name="Lucas S."/>
            <person name="Lapidus A."/>
            <person name="Jin M."/>
            <person name="Gunawan C."/>
            <person name="Balan V."/>
            <person name="Dale B.E."/>
            <person name="Jeffries T.W."/>
            <person name="Zinkel R."/>
            <person name="Barry K.W."/>
            <person name="Grigoriev I.V."/>
            <person name="Gasch A.P."/>
        </authorList>
    </citation>
    <scope>NUCLEOTIDE SEQUENCE [LARGE SCALE GENOMIC DNA]</scope>
    <source>
        <strain evidence="12">NRRL Y-27907 / 11-Y1</strain>
    </source>
</reference>
<evidence type="ECO:0000256" key="5">
    <source>
        <dbReference type="ARBA" id="ARBA00021502"/>
    </source>
</evidence>
<proteinExistence type="inferred from homology"/>
<keyword evidence="6" id="KW-0690">Ribosome biogenesis</keyword>
<dbReference type="EMBL" id="GL996499">
    <property type="protein sequence ID" value="EGW35685.1"/>
    <property type="molecule type" value="Genomic_DNA"/>
</dbReference>
<dbReference type="FunCoup" id="G3AEQ9">
    <property type="interactions" value="326"/>
</dbReference>
<dbReference type="GeneID" id="18869513"/>
<dbReference type="HOGENOM" id="CLU_020084_1_0_1"/>
<dbReference type="OMA" id="WCGINLI"/>
<evidence type="ECO:0000256" key="4">
    <source>
        <dbReference type="ARBA" id="ARBA00011141"/>
    </source>
</evidence>
<evidence type="ECO:0000256" key="8">
    <source>
        <dbReference type="ARBA" id="ARBA00023242"/>
    </source>
</evidence>
<evidence type="ECO:0000256" key="7">
    <source>
        <dbReference type="ARBA" id="ARBA00022552"/>
    </source>
</evidence>
<feature type="compositionally biased region" description="Basic and acidic residues" evidence="9">
    <location>
        <begin position="628"/>
        <end position="640"/>
    </location>
</feature>
<name>G3AEQ9_SPAPN</name>
<protein>
    <recommendedName>
        <fullName evidence="5">Pre-rRNA-processing protein RIX1</fullName>
    </recommendedName>
</protein>
<dbReference type="STRING" id="619300.G3AEQ9"/>
<sequence>MSIPISVILEELKTTPTSVIPLLRSLHNKTLLQSLSKSEITHLTSRILNLAKSHQPYPQWCGINLIRVISSDYSILAGYGSIFLDQLLKLVENSQGKILVNCIDVIGFICSEIRGKPGLTREILTPKLGPIISLFIEKLHLAPFEILKNLVVAIRFHPTTFRPYGNKLSAKLVRLVNDVGFVNYPSKLKDVVYEALAVLPGIEKSEPEQKWSNDVFGLIGEIKDVVEVFQEFVHFKDDQDLIDNLRKLEKSGKTESKMFEDLNIDLNSPNSIFQLSNRIDISLGLLKSYLITESQFTVKVPLGTIITVCEVLTGLNLRMLRFKGDIRDEDVKSIIRSSIANIHHSVVLFLSDIVDVYKGALLLHFHSILGMLEVIIPMKGNKVSYDDLISNEGLIIDLLIFVAKYVSLVKHLDDNTQLLPFVDVSMILVEPRSKPQKEKEQKQDGQKKNKKQKKKGNAAALSDILSHEHLFLESIPASTVSAVRKFINVIIKTITLSPSQHYKVLRYLIIESINIRHINQQHSVPQELKQLLIDCVLFPGYDRVNILPIVSSILKGDQLLSVFNNPRFPPLPRYVRQEELVQQDLDEEEEDEEVEETNDIGSKKRKLDELMAEAGNPVQDNEPEPEQDDSKLFKKSKQEVNEVETNTLEEVVQDKVPVKETPKAVEEIVETVSASVPVETVPASSSTISHADDDSEEEGDEIEIPELDLGESSDEE</sequence>
<gene>
    <name evidence="11" type="ORF">SPAPADRAFT_130672</name>
</gene>
<dbReference type="RefSeq" id="XP_007373097.1">
    <property type="nucleotide sequence ID" value="XM_007373035.1"/>
</dbReference>
<dbReference type="InterPro" id="IPR012583">
    <property type="entry name" value="RIX1_N"/>
</dbReference>
<dbReference type="KEGG" id="spaa:SPAPADRAFT_130672"/>
<dbReference type="InterPro" id="IPR016024">
    <property type="entry name" value="ARM-type_fold"/>
</dbReference>
<dbReference type="PANTHER" id="PTHR34105:SF1">
    <property type="entry name" value="PROLINE-, GLUTAMIC ACID- AND LEUCINE-RICH PROTEIN 1"/>
    <property type="match status" value="1"/>
</dbReference>
<dbReference type="InParanoid" id="G3AEQ9"/>
<dbReference type="eggNOG" id="ENOG502R65X">
    <property type="taxonomic scope" value="Eukaryota"/>
</dbReference>
<dbReference type="GO" id="GO:0006364">
    <property type="term" value="P:rRNA processing"/>
    <property type="evidence" value="ECO:0007669"/>
    <property type="project" value="UniProtKB-KW"/>
</dbReference>
<evidence type="ECO:0000256" key="2">
    <source>
        <dbReference type="ARBA" id="ARBA00004123"/>
    </source>
</evidence>
<feature type="compositionally biased region" description="Acidic residues" evidence="9">
    <location>
        <begin position="584"/>
        <end position="598"/>
    </location>
</feature>
<keyword evidence="7" id="KW-0698">rRNA processing</keyword>
<dbReference type="Proteomes" id="UP000000709">
    <property type="component" value="Unassembled WGS sequence"/>
</dbReference>
<evidence type="ECO:0000256" key="1">
    <source>
        <dbReference type="ARBA" id="ARBA00003770"/>
    </source>
</evidence>
<feature type="compositionally biased region" description="Acidic residues" evidence="9">
    <location>
        <begin position="693"/>
        <end position="716"/>
    </location>
</feature>
<evidence type="ECO:0000256" key="3">
    <source>
        <dbReference type="ARBA" id="ARBA00010511"/>
    </source>
</evidence>
<evidence type="ECO:0000256" key="9">
    <source>
        <dbReference type="SAM" id="MobiDB-lite"/>
    </source>
</evidence>
<feature type="domain" description="Pre-rRNA-processing protein RIX1 N-terminal" evidence="10">
    <location>
        <begin position="5"/>
        <end position="178"/>
    </location>
</feature>
<keyword evidence="12" id="KW-1185">Reference proteome</keyword>
<accession>G3AEQ9</accession>
<comment type="function">
    <text evidence="1">Component of the RIX1 complex required for processing of ITS2 sequences from 35S pre-rRNA and the nucleoplasmic transit of the pre-60S ribosomal subunits. Regulates pre-60S association of the critical remodeling factor MDN1.</text>
</comment>
<comment type="subunit">
    <text evidence="4">Component of the RIX1 complex, composed of IPI1, RIX1/IPI2 and IPI3 in a 1:2:2 stoichiometry. The complex interacts (via RIX1) with MDN1 (via its hexameric AAA ATPase ring) and the pre-60S ribosome particles.</text>
</comment>
<dbReference type="AlphaFoldDB" id="G3AEQ9"/>
<feature type="region of interest" description="Disordered" evidence="9">
    <location>
        <begin position="672"/>
        <end position="716"/>
    </location>
</feature>
<keyword evidence="8" id="KW-0539">Nucleus</keyword>
<organism evidence="12">
    <name type="scientific">Spathaspora passalidarum (strain NRRL Y-27907 / 11-Y1)</name>
    <dbReference type="NCBI Taxonomy" id="619300"/>
    <lineage>
        <taxon>Eukaryota</taxon>
        <taxon>Fungi</taxon>
        <taxon>Dikarya</taxon>
        <taxon>Ascomycota</taxon>
        <taxon>Saccharomycotina</taxon>
        <taxon>Pichiomycetes</taxon>
        <taxon>Debaryomycetaceae</taxon>
        <taxon>Spathaspora</taxon>
    </lineage>
</organism>
<evidence type="ECO:0000313" key="11">
    <source>
        <dbReference type="EMBL" id="EGW35685.1"/>
    </source>
</evidence>
<feature type="region of interest" description="Disordered" evidence="9">
    <location>
        <begin position="432"/>
        <end position="456"/>
    </location>
</feature>
<dbReference type="OrthoDB" id="20900at2759"/>
<comment type="subcellular location">
    <subcellularLocation>
        <location evidence="2">Nucleus</location>
    </subcellularLocation>
</comment>
<evidence type="ECO:0000313" key="12">
    <source>
        <dbReference type="Proteomes" id="UP000000709"/>
    </source>
</evidence>
<evidence type="ECO:0000256" key="6">
    <source>
        <dbReference type="ARBA" id="ARBA00022517"/>
    </source>
</evidence>
<dbReference type="GO" id="GO:0005634">
    <property type="term" value="C:nucleus"/>
    <property type="evidence" value="ECO:0007669"/>
    <property type="project" value="UniProtKB-SubCell"/>
</dbReference>